<evidence type="ECO:0000313" key="3">
    <source>
        <dbReference type="EnsemblMetazoa" id="AAEL003269-PB"/>
    </source>
</evidence>
<dbReference type="PANTHER" id="PTHR10380">
    <property type="entry name" value="CUTICLE PROTEIN"/>
    <property type="match status" value="1"/>
</dbReference>
<dbReference type="Proteomes" id="UP000008820">
    <property type="component" value="Chromosome 2"/>
</dbReference>
<accession>A0A6I8T637</accession>
<evidence type="ECO:0000256" key="1">
    <source>
        <dbReference type="SAM" id="MobiDB-lite"/>
    </source>
</evidence>
<dbReference type="InParanoid" id="A0A6I8T637"/>
<sequence length="318" mass="35526">MKLILLSTVCLFSIIVQTSALPMKVSKPQALVTSREDRSVNVAPASNGPANKELSPPTKPGSGYFIRVIPKEQDEFERLMDFFAVGEIDSPSELAGSPQKTSYGSYSPRQDDLTEPLLPPPVEQNEPNYYSVKPRKSKSKKYIPTQKQVNIKNTENIEKTENERSRQNAGLPSSGEIDEVDFLGGLDLEKLLASAWLTEADADAEAARGKVTAKEPKPAELNTGEYMPSPQRRMDEHTRWLPSENEGARVDYQLHGHKGPDSYAFGYDTGSGKNRQFHVEERDNDGNVRGRYGYYTKNGKFRIVKYSSSPEKGFRVES</sequence>
<feature type="signal peptide" evidence="2">
    <location>
        <begin position="1"/>
        <end position="20"/>
    </location>
</feature>
<protein>
    <submittedName>
        <fullName evidence="3">Uncharacterized protein</fullName>
    </submittedName>
</protein>
<feature type="compositionally biased region" description="Basic and acidic residues" evidence="1">
    <location>
        <begin position="206"/>
        <end position="218"/>
    </location>
</feature>
<dbReference type="PROSITE" id="PS51155">
    <property type="entry name" value="CHIT_BIND_RR_2"/>
    <property type="match status" value="1"/>
</dbReference>
<feature type="compositionally biased region" description="Polar residues" evidence="1">
    <location>
        <begin position="98"/>
        <end position="108"/>
    </location>
</feature>
<gene>
    <name evidence="3" type="primary">5577614</name>
</gene>
<feature type="compositionally biased region" description="Basic and acidic residues" evidence="1">
    <location>
        <begin position="155"/>
        <end position="166"/>
    </location>
</feature>
<organism evidence="3 4">
    <name type="scientific">Aedes aegypti</name>
    <name type="common">Yellowfever mosquito</name>
    <name type="synonym">Culex aegypti</name>
    <dbReference type="NCBI Taxonomy" id="7159"/>
    <lineage>
        <taxon>Eukaryota</taxon>
        <taxon>Metazoa</taxon>
        <taxon>Ecdysozoa</taxon>
        <taxon>Arthropoda</taxon>
        <taxon>Hexapoda</taxon>
        <taxon>Insecta</taxon>
        <taxon>Pterygota</taxon>
        <taxon>Neoptera</taxon>
        <taxon>Endopterygota</taxon>
        <taxon>Diptera</taxon>
        <taxon>Nematocera</taxon>
        <taxon>Culicoidea</taxon>
        <taxon>Culicidae</taxon>
        <taxon>Culicinae</taxon>
        <taxon>Aedini</taxon>
        <taxon>Aedes</taxon>
        <taxon>Stegomyia</taxon>
    </lineage>
</organism>
<dbReference type="AlphaFoldDB" id="A0A6I8T637"/>
<reference evidence="3" key="2">
    <citation type="submission" date="2020-05" db="UniProtKB">
        <authorList>
            <consortium name="EnsemblMetazoa"/>
        </authorList>
    </citation>
    <scope>IDENTIFICATION</scope>
    <source>
        <strain evidence="3">LVP_AGWG</strain>
    </source>
</reference>
<dbReference type="GO" id="GO:0062129">
    <property type="term" value="C:chitin-based extracellular matrix"/>
    <property type="evidence" value="ECO:0007669"/>
    <property type="project" value="TreeGrafter"/>
</dbReference>
<feature type="region of interest" description="Disordered" evidence="1">
    <location>
        <begin position="32"/>
        <end position="61"/>
    </location>
</feature>
<dbReference type="PANTHER" id="PTHR10380:SF240">
    <property type="match status" value="1"/>
</dbReference>
<dbReference type="Pfam" id="PF00379">
    <property type="entry name" value="Chitin_bind_4"/>
    <property type="match status" value="1"/>
</dbReference>
<proteinExistence type="predicted"/>
<feature type="chain" id="PRO_5043747500" evidence="2">
    <location>
        <begin position="21"/>
        <end position="318"/>
    </location>
</feature>
<feature type="region of interest" description="Disordered" evidence="1">
    <location>
        <begin position="206"/>
        <end position="234"/>
    </location>
</feature>
<reference evidence="3 4" key="1">
    <citation type="submission" date="2017-06" db="EMBL/GenBank/DDBJ databases">
        <title>Aedes aegypti genome working group (AGWG) sequencing and assembly.</title>
        <authorList>
            <consortium name="Aedes aegypti Genome Working Group (AGWG)"/>
            <person name="Matthews B.J."/>
        </authorList>
    </citation>
    <scope>NUCLEOTIDE SEQUENCE [LARGE SCALE GENOMIC DNA]</scope>
    <source>
        <strain evidence="3 4">LVP_AGWG</strain>
    </source>
</reference>
<evidence type="ECO:0000313" key="4">
    <source>
        <dbReference type="Proteomes" id="UP000008820"/>
    </source>
</evidence>
<feature type="region of interest" description="Disordered" evidence="1">
    <location>
        <begin position="90"/>
        <end position="176"/>
    </location>
</feature>
<evidence type="ECO:0000256" key="2">
    <source>
        <dbReference type="SAM" id="SignalP"/>
    </source>
</evidence>
<dbReference type="EnsemblMetazoa" id="AAEL003269-RB">
    <property type="protein sequence ID" value="AAEL003269-PB"/>
    <property type="gene ID" value="AAEL003269"/>
</dbReference>
<name>A0A6I8T637_AEDAE</name>
<dbReference type="GO" id="GO:0008010">
    <property type="term" value="F:structural constituent of chitin-based larval cuticle"/>
    <property type="evidence" value="ECO:0007669"/>
    <property type="project" value="TreeGrafter"/>
</dbReference>
<dbReference type="InterPro" id="IPR050468">
    <property type="entry name" value="Cuticle_Struct_Prot"/>
</dbReference>
<keyword evidence="4" id="KW-1185">Reference proteome</keyword>
<dbReference type="OrthoDB" id="6436078at2759"/>
<dbReference type="InterPro" id="IPR000618">
    <property type="entry name" value="Insect_cuticle"/>
</dbReference>
<keyword evidence="2" id="KW-0732">Signal</keyword>